<dbReference type="InterPro" id="IPR046357">
    <property type="entry name" value="PPIase_dom_sf"/>
</dbReference>
<evidence type="ECO:0000259" key="6">
    <source>
        <dbReference type="PROSITE" id="PS50059"/>
    </source>
</evidence>
<name>A0A2N9HUP4_FAGSY</name>
<dbReference type="PROSITE" id="PS50059">
    <property type="entry name" value="FKBP_PPIASE"/>
    <property type="match status" value="1"/>
</dbReference>
<dbReference type="AlphaFoldDB" id="A0A2N9HUP4"/>
<comment type="catalytic activity">
    <reaction evidence="1 5">
        <text>[protein]-peptidylproline (omega=180) = [protein]-peptidylproline (omega=0)</text>
        <dbReference type="Rhea" id="RHEA:16237"/>
        <dbReference type="Rhea" id="RHEA-COMP:10747"/>
        <dbReference type="Rhea" id="RHEA-COMP:10748"/>
        <dbReference type="ChEBI" id="CHEBI:83833"/>
        <dbReference type="ChEBI" id="CHEBI:83834"/>
        <dbReference type="EC" id="5.2.1.8"/>
    </reaction>
</comment>
<evidence type="ECO:0000256" key="5">
    <source>
        <dbReference type="PROSITE-ProRule" id="PRU00277"/>
    </source>
</evidence>
<evidence type="ECO:0000256" key="3">
    <source>
        <dbReference type="ARBA" id="ARBA00023110"/>
    </source>
</evidence>
<dbReference type="InterPro" id="IPR050689">
    <property type="entry name" value="FKBP-type_PPIase"/>
</dbReference>
<gene>
    <name evidence="7" type="ORF">FSB_LOCUS43306</name>
</gene>
<dbReference type="PANTHER" id="PTHR10516">
    <property type="entry name" value="PEPTIDYL-PROLYL CIS-TRANS ISOMERASE"/>
    <property type="match status" value="1"/>
</dbReference>
<dbReference type="Gene3D" id="3.10.50.40">
    <property type="match status" value="2"/>
</dbReference>
<proteinExistence type="predicted"/>
<sequence>MEKSDSFKYSQDFIIDLSDRRLAFSRQASFNQSRDPTKPLLSRTASSIDIPLGFDYFSGEGKESVQKFSLSFFVSSSLSALSFTTQQNGILAQQNLHRFTISDLTPEDRGALSLSCACAYHIEPGPREKADWPYLKLDYASLCYEDGSMLWWDIRNLGVPLTSVKFHSKPGQVIKGWDQGIKTMKKGENSLFTISPELAYGESGSPPTIPPTATLQFDVELLSWTNVKDICKDGGIFKKILTAGDKWENAKDLDEVLVNFEARLEDGTLIAKSEGVEFTVKEGYFCPALSKAVKTMK</sequence>
<dbReference type="EC" id="5.2.1.8" evidence="2 5"/>
<evidence type="ECO:0000256" key="2">
    <source>
        <dbReference type="ARBA" id="ARBA00013194"/>
    </source>
</evidence>
<reference evidence="7" key="1">
    <citation type="submission" date="2018-02" db="EMBL/GenBank/DDBJ databases">
        <authorList>
            <person name="Cohen D.B."/>
            <person name="Kent A.D."/>
        </authorList>
    </citation>
    <scope>NUCLEOTIDE SEQUENCE</scope>
</reference>
<protein>
    <recommendedName>
        <fullName evidence="2 5">peptidylprolyl isomerase</fullName>
        <ecNumber evidence="2 5">5.2.1.8</ecNumber>
    </recommendedName>
</protein>
<keyword evidence="4 5" id="KW-0413">Isomerase</keyword>
<dbReference type="EMBL" id="OIVN01004100">
    <property type="protein sequence ID" value="SPD15424.1"/>
    <property type="molecule type" value="Genomic_DNA"/>
</dbReference>
<dbReference type="InterPro" id="IPR001179">
    <property type="entry name" value="PPIase_FKBP_dom"/>
</dbReference>
<keyword evidence="3 5" id="KW-0697">Rotamase</keyword>
<evidence type="ECO:0000313" key="7">
    <source>
        <dbReference type="EMBL" id="SPD15424.1"/>
    </source>
</evidence>
<feature type="domain" description="PPIase FKBP-type" evidence="6">
    <location>
        <begin position="132"/>
        <end position="225"/>
    </location>
</feature>
<dbReference type="PANTHER" id="PTHR10516:SF443">
    <property type="entry name" value="FK506-BINDING PROTEIN 59-RELATED"/>
    <property type="match status" value="1"/>
</dbReference>
<accession>A0A2N9HUP4</accession>
<organism evidence="7">
    <name type="scientific">Fagus sylvatica</name>
    <name type="common">Beechnut</name>
    <dbReference type="NCBI Taxonomy" id="28930"/>
    <lineage>
        <taxon>Eukaryota</taxon>
        <taxon>Viridiplantae</taxon>
        <taxon>Streptophyta</taxon>
        <taxon>Embryophyta</taxon>
        <taxon>Tracheophyta</taxon>
        <taxon>Spermatophyta</taxon>
        <taxon>Magnoliopsida</taxon>
        <taxon>eudicotyledons</taxon>
        <taxon>Gunneridae</taxon>
        <taxon>Pentapetalae</taxon>
        <taxon>rosids</taxon>
        <taxon>fabids</taxon>
        <taxon>Fagales</taxon>
        <taxon>Fagaceae</taxon>
        <taxon>Fagus</taxon>
    </lineage>
</organism>
<dbReference type="SUPFAM" id="SSF54534">
    <property type="entry name" value="FKBP-like"/>
    <property type="match status" value="2"/>
</dbReference>
<evidence type="ECO:0000256" key="1">
    <source>
        <dbReference type="ARBA" id="ARBA00000971"/>
    </source>
</evidence>
<dbReference type="GO" id="GO:0005737">
    <property type="term" value="C:cytoplasm"/>
    <property type="evidence" value="ECO:0007669"/>
    <property type="project" value="TreeGrafter"/>
</dbReference>
<evidence type="ECO:0000256" key="4">
    <source>
        <dbReference type="ARBA" id="ARBA00023235"/>
    </source>
</evidence>
<dbReference type="Pfam" id="PF00254">
    <property type="entry name" value="FKBP_C"/>
    <property type="match status" value="2"/>
</dbReference>
<dbReference type="GO" id="GO:0003755">
    <property type="term" value="F:peptidyl-prolyl cis-trans isomerase activity"/>
    <property type="evidence" value="ECO:0007669"/>
    <property type="project" value="UniProtKB-KW"/>
</dbReference>